<sequence>MAVFLLCTTATLLASGDLSSITALISVPAAT</sequence>
<feature type="chain" id="PRO_5007401490" evidence="1">
    <location>
        <begin position="17"/>
        <end position="31"/>
    </location>
</feature>
<accession>A0A0E9PS27</accession>
<dbReference type="AlphaFoldDB" id="A0A0E9PS27"/>
<dbReference type="EMBL" id="GBXM01101293">
    <property type="protein sequence ID" value="JAH07284.1"/>
    <property type="molecule type" value="Transcribed_RNA"/>
</dbReference>
<feature type="signal peptide" evidence="1">
    <location>
        <begin position="1"/>
        <end position="16"/>
    </location>
</feature>
<reference evidence="2" key="1">
    <citation type="submission" date="2014-11" db="EMBL/GenBank/DDBJ databases">
        <authorList>
            <person name="Amaro Gonzalez C."/>
        </authorList>
    </citation>
    <scope>NUCLEOTIDE SEQUENCE</scope>
</reference>
<keyword evidence="1" id="KW-0732">Signal</keyword>
<proteinExistence type="predicted"/>
<name>A0A0E9PS27_ANGAN</name>
<reference evidence="2" key="2">
    <citation type="journal article" date="2015" name="Fish Shellfish Immunol.">
        <title>Early steps in the European eel (Anguilla anguilla)-Vibrio vulnificus interaction in the gills: Role of the RtxA13 toxin.</title>
        <authorList>
            <person name="Callol A."/>
            <person name="Pajuelo D."/>
            <person name="Ebbesson L."/>
            <person name="Teles M."/>
            <person name="MacKenzie S."/>
            <person name="Amaro C."/>
        </authorList>
    </citation>
    <scope>NUCLEOTIDE SEQUENCE</scope>
</reference>
<evidence type="ECO:0000256" key="1">
    <source>
        <dbReference type="SAM" id="SignalP"/>
    </source>
</evidence>
<dbReference type="EMBL" id="GBXM01089392">
    <property type="protein sequence ID" value="JAH19185.1"/>
    <property type="molecule type" value="Transcribed_RNA"/>
</dbReference>
<protein>
    <submittedName>
        <fullName evidence="2">Uncharacterized protein</fullName>
    </submittedName>
</protein>
<dbReference type="EMBL" id="GBXM01086775">
    <property type="protein sequence ID" value="JAH21802.1"/>
    <property type="molecule type" value="Transcribed_RNA"/>
</dbReference>
<organism evidence="2">
    <name type="scientific">Anguilla anguilla</name>
    <name type="common">European freshwater eel</name>
    <name type="synonym">Muraena anguilla</name>
    <dbReference type="NCBI Taxonomy" id="7936"/>
    <lineage>
        <taxon>Eukaryota</taxon>
        <taxon>Metazoa</taxon>
        <taxon>Chordata</taxon>
        <taxon>Craniata</taxon>
        <taxon>Vertebrata</taxon>
        <taxon>Euteleostomi</taxon>
        <taxon>Actinopterygii</taxon>
        <taxon>Neopterygii</taxon>
        <taxon>Teleostei</taxon>
        <taxon>Anguilliformes</taxon>
        <taxon>Anguillidae</taxon>
        <taxon>Anguilla</taxon>
    </lineage>
</organism>
<evidence type="ECO:0000313" key="2">
    <source>
        <dbReference type="EMBL" id="JAH07284.1"/>
    </source>
</evidence>